<keyword evidence="3" id="KW-1185">Reference proteome</keyword>
<dbReference type="Proteomes" id="UP000053477">
    <property type="component" value="Unassembled WGS sequence"/>
</dbReference>
<sequence length="222" mass="23310">MRIRELLANVLATTGSTAQGRRQTTSNTGYAPTITPQGQQGTIPYYPPQANTSYQQTYSHPHPENYTTQVLVAPSPTSTMQIDKFRGGGGGGHAAGGGAAKGGGAVKGGGAAKAQKGSSKNNGESGPVNAGGIHYPEYYTGQTQYSSHTGQYTALPSSSTQAQNCVGYIDGYYTNNNTEVNMCLQQISSASIVKAPGSGLFKVAKVYLGAKKRRRIQYITYP</sequence>
<dbReference type="EMBL" id="KQ085919">
    <property type="protein sequence ID" value="KLO16190.1"/>
    <property type="molecule type" value="Genomic_DNA"/>
</dbReference>
<evidence type="ECO:0000256" key="1">
    <source>
        <dbReference type="SAM" id="MobiDB-lite"/>
    </source>
</evidence>
<reference evidence="2 3" key="1">
    <citation type="submission" date="2015-04" db="EMBL/GenBank/DDBJ databases">
        <title>Complete genome sequence of Schizopora paradoxa KUC8140, a cosmopolitan wood degrader in East Asia.</title>
        <authorList>
            <consortium name="DOE Joint Genome Institute"/>
            <person name="Min B."/>
            <person name="Park H."/>
            <person name="Jang Y."/>
            <person name="Kim J.-J."/>
            <person name="Kim K.H."/>
            <person name="Pangilinan J."/>
            <person name="Lipzen A."/>
            <person name="Riley R."/>
            <person name="Grigoriev I.V."/>
            <person name="Spatafora J.W."/>
            <person name="Choi I.-G."/>
        </authorList>
    </citation>
    <scope>NUCLEOTIDE SEQUENCE [LARGE SCALE GENOMIC DNA]</scope>
    <source>
        <strain evidence="2 3">KUC8140</strain>
    </source>
</reference>
<dbReference type="AlphaFoldDB" id="A0A0H2RVV8"/>
<accession>A0A0H2RVV8</accession>
<evidence type="ECO:0000313" key="2">
    <source>
        <dbReference type="EMBL" id="KLO16190.1"/>
    </source>
</evidence>
<organism evidence="2 3">
    <name type="scientific">Schizopora paradoxa</name>
    <dbReference type="NCBI Taxonomy" id="27342"/>
    <lineage>
        <taxon>Eukaryota</taxon>
        <taxon>Fungi</taxon>
        <taxon>Dikarya</taxon>
        <taxon>Basidiomycota</taxon>
        <taxon>Agaricomycotina</taxon>
        <taxon>Agaricomycetes</taxon>
        <taxon>Hymenochaetales</taxon>
        <taxon>Schizoporaceae</taxon>
        <taxon>Schizopora</taxon>
    </lineage>
</organism>
<name>A0A0H2RVV8_9AGAM</name>
<proteinExistence type="predicted"/>
<protein>
    <submittedName>
        <fullName evidence="2">Uncharacterized protein</fullName>
    </submittedName>
</protein>
<gene>
    <name evidence="2" type="ORF">SCHPADRAFT_887951</name>
</gene>
<dbReference type="InParanoid" id="A0A0H2RVV8"/>
<feature type="compositionally biased region" description="Gly residues" evidence="1">
    <location>
        <begin position="87"/>
        <end position="111"/>
    </location>
</feature>
<evidence type="ECO:0000313" key="3">
    <source>
        <dbReference type="Proteomes" id="UP000053477"/>
    </source>
</evidence>
<feature type="region of interest" description="Disordered" evidence="1">
    <location>
        <begin position="79"/>
        <end position="129"/>
    </location>
</feature>
<feature type="region of interest" description="Disordered" evidence="1">
    <location>
        <begin position="14"/>
        <end position="39"/>
    </location>
</feature>